<protein>
    <submittedName>
        <fullName evidence="1">Uncharacterized protein</fullName>
    </submittedName>
</protein>
<dbReference type="EMBL" id="HBGU01020895">
    <property type="protein sequence ID" value="CAD9434969.1"/>
    <property type="molecule type" value="Transcribed_RNA"/>
</dbReference>
<evidence type="ECO:0000313" key="1">
    <source>
        <dbReference type="EMBL" id="CAD9434969.1"/>
    </source>
</evidence>
<proteinExistence type="predicted"/>
<gene>
    <name evidence="1" type="ORF">CBRE1094_LOCUS11436</name>
</gene>
<name>A0A7S2CW39_9EUKA</name>
<organism evidence="1">
    <name type="scientific">Haptolina brevifila</name>
    <dbReference type="NCBI Taxonomy" id="156173"/>
    <lineage>
        <taxon>Eukaryota</taxon>
        <taxon>Haptista</taxon>
        <taxon>Haptophyta</taxon>
        <taxon>Prymnesiophyceae</taxon>
        <taxon>Prymnesiales</taxon>
        <taxon>Prymnesiaceae</taxon>
        <taxon>Haptolina</taxon>
    </lineage>
</organism>
<accession>A0A7S2CW39</accession>
<sequence length="115" mass="13000">MRMHMYMYMHMDHLLYIRTYAYVHAHAAAFACTYTRTLLISRMRMPEGDREGTISVRSRCDLGAVMEARCQPIGLAMPPNAAIRDSLGRQPPTLAHPTAINIPTNPRVCTPLWGV</sequence>
<dbReference type="PROSITE" id="PS51257">
    <property type="entry name" value="PROKAR_LIPOPROTEIN"/>
    <property type="match status" value="1"/>
</dbReference>
<dbReference type="AlphaFoldDB" id="A0A7S2CW39"/>
<reference evidence="1" key="1">
    <citation type="submission" date="2021-01" db="EMBL/GenBank/DDBJ databases">
        <authorList>
            <person name="Corre E."/>
            <person name="Pelletier E."/>
            <person name="Niang G."/>
            <person name="Scheremetjew M."/>
            <person name="Finn R."/>
            <person name="Kale V."/>
            <person name="Holt S."/>
            <person name="Cochrane G."/>
            <person name="Meng A."/>
            <person name="Brown T."/>
            <person name="Cohen L."/>
        </authorList>
    </citation>
    <scope>NUCLEOTIDE SEQUENCE</scope>
    <source>
        <strain evidence="1">UTEX LB 985</strain>
    </source>
</reference>